<dbReference type="InterPro" id="IPR020449">
    <property type="entry name" value="Tscrpt_reg_AraC-type_HTH"/>
</dbReference>
<feature type="domain" description="HTH araC/xylS-type" evidence="4">
    <location>
        <begin position="234"/>
        <end position="331"/>
    </location>
</feature>
<evidence type="ECO:0000259" key="4">
    <source>
        <dbReference type="PROSITE" id="PS01124"/>
    </source>
</evidence>
<organism evidence="5 6">
    <name type="scientific">Clostridium facile</name>
    <dbReference type="NCBI Taxonomy" id="2763035"/>
    <lineage>
        <taxon>Bacteria</taxon>
        <taxon>Bacillati</taxon>
        <taxon>Bacillota</taxon>
        <taxon>Clostridia</taxon>
        <taxon>Eubacteriales</taxon>
        <taxon>Clostridiaceae</taxon>
        <taxon>Clostridium</taxon>
    </lineage>
</organism>
<evidence type="ECO:0000313" key="6">
    <source>
        <dbReference type="Proteomes" id="UP000649151"/>
    </source>
</evidence>
<keyword evidence="2" id="KW-0238">DNA-binding</keyword>
<keyword evidence="3" id="KW-0804">Transcription</keyword>
<dbReference type="SUPFAM" id="SSF51215">
    <property type="entry name" value="Regulatory protein AraC"/>
    <property type="match status" value="1"/>
</dbReference>
<evidence type="ECO:0000313" key="5">
    <source>
        <dbReference type="EMBL" id="MBC5787577.1"/>
    </source>
</evidence>
<dbReference type="EMBL" id="JACOQK010000001">
    <property type="protein sequence ID" value="MBC5787577.1"/>
    <property type="molecule type" value="Genomic_DNA"/>
</dbReference>
<dbReference type="InterPro" id="IPR037923">
    <property type="entry name" value="HTH-like"/>
</dbReference>
<reference evidence="5 6" key="1">
    <citation type="submission" date="2020-08" db="EMBL/GenBank/DDBJ databases">
        <title>Genome public.</title>
        <authorList>
            <person name="Liu C."/>
            <person name="Sun Q."/>
        </authorList>
    </citation>
    <scope>NUCLEOTIDE SEQUENCE [LARGE SCALE GENOMIC DNA]</scope>
    <source>
        <strain evidence="5 6">NSJ-27</strain>
    </source>
</reference>
<accession>A0ABR7IR14</accession>
<gene>
    <name evidence="5" type="ORF">H8Z77_06015</name>
</gene>
<dbReference type="Gene3D" id="2.60.120.10">
    <property type="entry name" value="Jelly Rolls"/>
    <property type="match status" value="1"/>
</dbReference>
<dbReference type="InterPro" id="IPR003313">
    <property type="entry name" value="AraC-bd"/>
</dbReference>
<dbReference type="InterPro" id="IPR014710">
    <property type="entry name" value="RmlC-like_jellyroll"/>
</dbReference>
<dbReference type="Proteomes" id="UP000649151">
    <property type="component" value="Unassembled WGS sequence"/>
</dbReference>
<dbReference type="PANTHER" id="PTHR43280:SF28">
    <property type="entry name" value="HTH-TYPE TRANSCRIPTIONAL ACTIVATOR RHAS"/>
    <property type="match status" value="1"/>
</dbReference>
<dbReference type="Pfam" id="PF12833">
    <property type="entry name" value="HTH_18"/>
    <property type="match status" value="1"/>
</dbReference>
<dbReference type="Pfam" id="PF02311">
    <property type="entry name" value="AraC_binding"/>
    <property type="match status" value="1"/>
</dbReference>
<keyword evidence="1" id="KW-0805">Transcription regulation</keyword>
<evidence type="ECO:0000256" key="1">
    <source>
        <dbReference type="ARBA" id="ARBA00023015"/>
    </source>
</evidence>
<dbReference type="RefSeq" id="WP_069989300.1">
    <property type="nucleotide sequence ID" value="NZ_JACOQK010000001.1"/>
</dbReference>
<name>A0ABR7IR14_9CLOT</name>
<dbReference type="SUPFAM" id="SSF46689">
    <property type="entry name" value="Homeodomain-like"/>
    <property type="match status" value="1"/>
</dbReference>
<protein>
    <submittedName>
        <fullName evidence="5">AraC family transcriptional regulator</fullName>
    </submittedName>
</protein>
<dbReference type="SMART" id="SM00342">
    <property type="entry name" value="HTH_ARAC"/>
    <property type="match status" value="1"/>
</dbReference>
<evidence type="ECO:0000256" key="2">
    <source>
        <dbReference type="ARBA" id="ARBA00023125"/>
    </source>
</evidence>
<keyword evidence="6" id="KW-1185">Reference proteome</keyword>
<dbReference type="PROSITE" id="PS01124">
    <property type="entry name" value="HTH_ARAC_FAMILY_2"/>
    <property type="match status" value="1"/>
</dbReference>
<dbReference type="Gene3D" id="1.10.10.60">
    <property type="entry name" value="Homeodomain-like"/>
    <property type="match status" value="2"/>
</dbReference>
<comment type="caution">
    <text evidence="5">The sequence shown here is derived from an EMBL/GenBank/DDBJ whole genome shotgun (WGS) entry which is preliminary data.</text>
</comment>
<dbReference type="InterPro" id="IPR009057">
    <property type="entry name" value="Homeodomain-like_sf"/>
</dbReference>
<dbReference type="PRINTS" id="PR00032">
    <property type="entry name" value="HTHARAC"/>
</dbReference>
<sequence>MKTINQYIQECYQQYLESPKNDQDILFQKQLIERLKKENKQFGHAIVPENIPGGMAVHFHGFPPEPELKDILRCFHRHDYFELIYVYHGNFYNQFQDQTLQLHQGDLLLLNSNVLHSVYTECKEDIVFDIMISRNLFQQSAASILKDNPLFSFFFMDSLYSNNKNQRYLYFESGKSPEATKLIHTIILESINQRPCKDNMMQAALMMLFAHLSRMQTETKGLPLHQQDKNFKIFEIISYMDENCTSLTLEQLAEKFHYSTSYLSKLILQTSGKHFGELIQKFKLEKSAWYLTHTPLSIGEIAKAIGFQDEAYFYRLFKKHYGITPKSYRNQSIAY</sequence>
<evidence type="ECO:0000256" key="3">
    <source>
        <dbReference type="ARBA" id="ARBA00023163"/>
    </source>
</evidence>
<dbReference type="InterPro" id="IPR018060">
    <property type="entry name" value="HTH_AraC"/>
</dbReference>
<dbReference type="PANTHER" id="PTHR43280">
    <property type="entry name" value="ARAC-FAMILY TRANSCRIPTIONAL REGULATOR"/>
    <property type="match status" value="1"/>
</dbReference>
<proteinExistence type="predicted"/>